<dbReference type="AlphaFoldDB" id="A0A1M7QB47"/>
<keyword evidence="1" id="KW-0472">Membrane</keyword>
<evidence type="ECO:0000313" key="2">
    <source>
        <dbReference type="EMBL" id="SHN27716.1"/>
    </source>
</evidence>
<protein>
    <submittedName>
        <fullName evidence="2">Uncharacterized membrane protein</fullName>
    </submittedName>
</protein>
<sequence length="184" mass="20545">MNKDQFLKKLDQSLNRLSDDERKDILADFQEHFDLAKEDDKTEEEIAQSLGAPSQIGKELLATHYLEKAETTSSTGNFLRAVWAVIGLGFFNLVIVLGPFIALVSLIVAGWITGGAFVISPFLFLINVVLYPSSFLYFDLFFTITLTGIGLFIVIGMVYATNIVTKGFMRYLNFNVRVVKGGMK</sequence>
<evidence type="ECO:0000313" key="3">
    <source>
        <dbReference type="Proteomes" id="UP000184184"/>
    </source>
</evidence>
<evidence type="ECO:0000256" key="1">
    <source>
        <dbReference type="SAM" id="Phobius"/>
    </source>
</evidence>
<name>A0A1M7QB47_9BACI</name>
<dbReference type="Pfam" id="PF22564">
    <property type="entry name" value="HAAS"/>
    <property type="match status" value="1"/>
</dbReference>
<keyword evidence="3" id="KW-1185">Reference proteome</keyword>
<dbReference type="EMBL" id="FRCZ01000006">
    <property type="protein sequence ID" value="SHN27716.1"/>
    <property type="molecule type" value="Genomic_DNA"/>
</dbReference>
<reference evidence="2 3" key="1">
    <citation type="submission" date="2016-11" db="EMBL/GenBank/DDBJ databases">
        <authorList>
            <person name="Jaros S."/>
            <person name="Januszkiewicz K."/>
            <person name="Wedrychowicz H."/>
        </authorList>
    </citation>
    <scope>NUCLEOTIDE SEQUENCE [LARGE SCALE GENOMIC DNA]</scope>
    <source>
        <strain evidence="2 3">CGMCC 1.10681</strain>
    </source>
</reference>
<organism evidence="2 3">
    <name type="scientific">Gracilibacillus kekensis</name>
    <dbReference type="NCBI Taxonomy" id="1027249"/>
    <lineage>
        <taxon>Bacteria</taxon>
        <taxon>Bacillati</taxon>
        <taxon>Bacillota</taxon>
        <taxon>Bacilli</taxon>
        <taxon>Bacillales</taxon>
        <taxon>Bacillaceae</taxon>
        <taxon>Gracilibacillus</taxon>
    </lineage>
</organism>
<dbReference type="STRING" id="1027249.SAMN05216179_2993"/>
<gene>
    <name evidence="2" type="ORF">SAMN05216179_2993</name>
</gene>
<dbReference type="Proteomes" id="UP000184184">
    <property type="component" value="Unassembled WGS sequence"/>
</dbReference>
<feature type="transmembrane region" description="Helical" evidence="1">
    <location>
        <begin position="111"/>
        <end position="130"/>
    </location>
</feature>
<feature type="transmembrane region" description="Helical" evidence="1">
    <location>
        <begin position="81"/>
        <end position="104"/>
    </location>
</feature>
<accession>A0A1M7QB47</accession>
<keyword evidence="1" id="KW-0812">Transmembrane</keyword>
<keyword evidence="1" id="KW-1133">Transmembrane helix</keyword>
<feature type="transmembrane region" description="Helical" evidence="1">
    <location>
        <begin position="136"/>
        <end position="160"/>
    </location>
</feature>
<proteinExistence type="predicted"/>
<dbReference type="OrthoDB" id="9804829at2"/>
<dbReference type="RefSeq" id="WP_073202648.1">
    <property type="nucleotide sequence ID" value="NZ_FRCZ01000006.1"/>
</dbReference>